<comment type="catalytic activity">
    <reaction evidence="1 12">
        <text>Endohydrolysis of (1-&gt;4)-alpha-D-glucosidic linkages in polysaccharides containing three or more (1-&gt;4)-alpha-linked D-glucose units.</text>
        <dbReference type="EC" id="3.2.1.1"/>
    </reaction>
</comment>
<keyword evidence="17" id="KW-1185">Reference proteome</keyword>
<evidence type="ECO:0000256" key="10">
    <source>
        <dbReference type="ARBA" id="ARBA00023295"/>
    </source>
</evidence>
<keyword evidence="10 12" id="KW-0326">Glycosidase</keyword>
<dbReference type="InterPro" id="IPR054174">
    <property type="entry name" value="Alpha-amylase-like_C"/>
</dbReference>
<dbReference type="SMART" id="SM00642">
    <property type="entry name" value="Aamy"/>
    <property type="match status" value="1"/>
</dbReference>
<protein>
    <recommendedName>
        <fullName evidence="4 12">Alpha-amylase</fullName>
        <ecNumber evidence="4 12">3.2.1.1</ecNumber>
    </recommendedName>
</protein>
<keyword evidence="13" id="KW-0472">Membrane</keyword>
<evidence type="ECO:0000256" key="9">
    <source>
        <dbReference type="ARBA" id="ARBA00023277"/>
    </source>
</evidence>
<comment type="similarity">
    <text evidence="3 11">Belongs to the glycosyl hydrolase 13 family.</text>
</comment>
<dbReference type="Proteomes" id="UP001549097">
    <property type="component" value="Unassembled WGS sequence"/>
</dbReference>
<evidence type="ECO:0000256" key="11">
    <source>
        <dbReference type="RuleBase" id="RU003615"/>
    </source>
</evidence>
<evidence type="ECO:0000256" key="8">
    <source>
        <dbReference type="ARBA" id="ARBA00022837"/>
    </source>
</evidence>
<dbReference type="Pfam" id="PF00128">
    <property type="entry name" value="Alpha-amylase"/>
    <property type="match status" value="1"/>
</dbReference>
<keyword evidence="5" id="KW-0479">Metal-binding</keyword>
<dbReference type="GO" id="GO:0004556">
    <property type="term" value="F:alpha-amylase activity"/>
    <property type="evidence" value="ECO:0007669"/>
    <property type="project" value="UniProtKB-EC"/>
</dbReference>
<dbReference type="InterPro" id="IPR006047">
    <property type="entry name" value="GH13_cat_dom"/>
</dbReference>
<dbReference type="PANTHER" id="PTHR10357">
    <property type="entry name" value="ALPHA-AMYLASE FAMILY MEMBER"/>
    <property type="match status" value="1"/>
</dbReference>
<dbReference type="Gene3D" id="2.60.40.1180">
    <property type="entry name" value="Golgi alpha-mannosidase II"/>
    <property type="match status" value="1"/>
</dbReference>
<keyword evidence="8" id="KW-0106">Calcium</keyword>
<evidence type="ECO:0000256" key="3">
    <source>
        <dbReference type="ARBA" id="ARBA00008061"/>
    </source>
</evidence>
<dbReference type="Gene3D" id="3.20.20.80">
    <property type="entry name" value="Glycosidases"/>
    <property type="match status" value="1"/>
</dbReference>
<evidence type="ECO:0000256" key="6">
    <source>
        <dbReference type="ARBA" id="ARBA00022729"/>
    </source>
</evidence>
<proteinExistence type="inferred from homology"/>
<dbReference type="Pfam" id="PF22026">
    <property type="entry name" value="Alpha-amylase_C_2"/>
    <property type="match status" value="1"/>
</dbReference>
<dbReference type="EMBL" id="JBEPMP010000001">
    <property type="protein sequence ID" value="MET3729012.1"/>
    <property type="molecule type" value="Genomic_DNA"/>
</dbReference>
<dbReference type="InterPro" id="IPR013777">
    <property type="entry name" value="A-amylase-like"/>
</dbReference>
<keyword evidence="13" id="KW-0812">Transmembrane</keyword>
<dbReference type="CDD" id="cd11339">
    <property type="entry name" value="AmyAc_bac_CMD_like_2"/>
    <property type="match status" value="1"/>
</dbReference>
<feature type="signal peptide" evidence="14">
    <location>
        <begin position="1"/>
        <end position="24"/>
    </location>
</feature>
<feature type="chain" id="PRO_5047104509" description="Alpha-amylase" evidence="14">
    <location>
        <begin position="25"/>
        <end position="511"/>
    </location>
</feature>
<keyword evidence="7 12" id="KW-0378">Hydrolase</keyword>
<organism evidence="16 17">
    <name type="scientific">Fictibacillus halophilus</name>
    <dbReference type="NCBI Taxonomy" id="1610490"/>
    <lineage>
        <taxon>Bacteria</taxon>
        <taxon>Bacillati</taxon>
        <taxon>Bacillota</taxon>
        <taxon>Bacilli</taxon>
        <taxon>Bacillales</taxon>
        <taxon>Fictibacillaceae</taxon>
        <taxon>Fictibacillus</taxon>
    </lineage>
</organism>
<name>A0ABV2LKA7_9BACL</name>
<evidence type="ECO:0000256" key="14">
    <source>
        <dbReference type="SAM" id="SignalP"/>
    </source>
</evidence>
<dbReference type="PIRSF" id="PIRSF001024">
    <property type="entry name" value="Alph-amyl_fung"/>
    <property type="match status" value="1"/>
</dbReference>
<evidence type="ECO:0000256" key="7">
    <source>
        <dbReference type="ARBA" id="ARBA00022801"/>
    </source>
</evidence>
<dbReference type="SUPFAM" id="SSF51445">
    <property type="entry name" value="(Trans)glycosidases"/>
    <property type="match status" value="1"/>
</dbReference>
<dbReference type="InterPro" id="IPR013780">
    <property type="entry name" value="Glyco_hydro_b"/>
</dbReference>
<feature type="domain" description="Glycosyl hydrolase family 13 catalytic" evidence="15">
    <location>
        <begin position="39"/>
        <end position="387"/>
    </location>
</feature>
<dbReference type="SUPFAM" id="SSF51011">
    <property type="entry name" value="Glycosyl hydrolase domain"/>
    <property type="match status" value="1"/>
</dbReference>
<evidence type="ECO:0000256" key="13">
    <source>
        <dbReference type="SAM" id="Phobius"/>
    </source>
</evidence>
<reference evidence="16 17" key="1">
    <citation type="submission" date="2024-06" db="EMBL/GenBank/DDBJ databases">
        <title>Genomic Encyclopedia of Type Strains, Phase IV (KMG-IV): sequencing the most valuable type-strain genomes for metagenomic binning, comparative biology and taxonomic classification.</title>
        <authorList>
            <person name="Goeker M."/>
        </authorList>
    </citation>
    <scope>NUCLEOTIDE SEQUENCE [LARGE SCALE GENOMIC DNA]</scope>
    <source>
        <strain evidence="16 17">DSM 100124</strain>
    </source>
</reference>
<dbReference type="EC" id="3.2.1.1" evidence="4 12"/>
<evidence type="ECO:0000256" key="5">
    <source>
        <dbReference type="ARBA" id="ARBA00022723"/>
    </source>
</evidence>
<evidence type="ECO:0000259" key="15">
    <source>
        <dbReference type="SMART" id="SM00642"/>
    </source>
</evidence>
<dbReference type="RefSeq" id="WP_198766837.1">
    <property type="nucleotide sequence ID" value="NZ_JAEACF010000001.1"/>
</dbReference>
<evidence type="ECO:0000313" key="16">
    <source>
        <dbReference type="EMBL" id="MET3729012.1"/>
    </source>
</evidence>
<evidence type="ECO:0000256" key="4">
    <source>
        <dbReference type="ARBA" id="ARBA00012595"/>
    </source>
</evidence>
<evidence type="ECO:0000256" key="1">
    <source>
        <dbReference type="ARBA" id="ARBA00000548"/>
    </source>
</evidence>
<comment type="cofactor">
    <cofactor evidence="2">
        <name>Ca(2+)</name>
        <dbReference type="ChEBI" id="CHEBI:29108"/>
    </cofactor>
</comment>
<accession>A0ABV2LKA7</accession>
<comment type="caution">
    <text evidence="16">The sequence shown here is derived from an EMBL/GenBank/DDBJ whole genome shotgun (WGS) entry which is preliminary data.</text>
</comment>
<evidence type="ECO:0000256" key="2">
    <source>
        <dbReference type="ARBA" id="ARBA00001913"/>
    </source>
</evidence>
<keyword evidence="9 12" id="KW-0119">Carbohydrate metabolism</keyword>
<keyword evidence="13" id="KW-1133">Transmembrane helix</keyword>
<dbReference type="PRINTS" id="PR00110">
    <property type="entry name" value="ALPHAAMYLASE"/>
</dbReference>
<evidence type="ECO:0000313" key="17">
    <source>
        <dbReference type="Proteomes" id="UP001549097"/>
    </source>
</evidence>
<dbReference type="PANTHER" id="PTHR10357:SF215">
    <property type="entry name" value="ALPHA-AMYLASE 1"/>
    <property type="match status" value="1"/>
</dbReference>
<keyword evidence="6 14" id="KW-0732">Signal</keyword>
<feature type="transmembrane region" description="Helical" evidence="13">
    <location>
        <begin position="481"/>
        <end position="501"/>
    </location>
</feature>
<sequence length="511" mass="60002">MGKRMIFLAMSFLLFLSVQNKALAEKKEERSWKDETIYFIMVDRFNNGDKDNDFDVDLNDPAAYHGGDFKGIMDNLDYLDDLGVTAIWLTPVVKNEPGGYHGYWTENFYETEEHFGSKDELKQLVKKAHDRDIKVILDLVVNHTGYKHPWLDEESKKNWFHPEMEIGNWDNQEEVENGWLAGLPDLNTENNETRKYLLDMAEYWIKETDIDGYRLDTVKHVPKDFWQEFSERVNRAKPGFYLIGEVWHNDPRYIAEYNKAGIQSFVDYPLFNEMVRIFRQSGQSLSELNAVWERNKFYYKDPYTLGNFIDNHDNIRFVRESLLKQEDPEKRLKLALTYLYSAPGIPILYQGTEHMMDGAKDPDNRRMMDFSQNKEFETFTSKLGKLRQKHPALRRGDYSLIVDKDGKAVFKRKYQDETLYIAFNNDKKKSAISFSDKSLHNKKLVSLLSDEEIKVNDTSVEMNMAGESADIYTVQEADSDWKLYLIAAAIILLLLSSFYIYNKRKKRALKS</sequence>
<dbReference type="InterPro" id="IPR006046">
    <property type="entry name" value="Alpha_amylase"/>
</dbReference>
<evidence type="ECO:0000256" key="12">
    <source>
        <dbReference type="RuleBase" id="RU361134"/>
    </source>
</evidence>
<gene>
    <name evidence="16" type="ORF">ABID52_002593</name>
</gene>
<dbReference type="InterPro" id="IPR017853">
    <property type="entry name" value="GH"/>
</dbReference>